<gene>
    <name evidence="1" type="ORF">NXF25_016994</name>
</gene>
<reference evidence="1 2" key="1">
    <citation type="journal article" date="2024" name="Proc. Natl. Acad. Sci. U.S.A.">
        <title>The genetic regulatory architecture and epigenomic basis for age-related changes in rattlesnake venom.</title>
        <authorList>
            <person name="Hogan M.P."/>
            <person name="Holding M.L."/>
            <person name="Nystrom G.S."/>
            <person name="Colston T.J."/>
            <person name="Bartlett D.A."/>
            <person name="Mason A.J."/>
            <person name="Ellsworth S.A."/>
            <person name="Rautsaw R.M."/>
            <person name="Lawrence K.C."/>
            <person name="Strickland J.L."/>
            <person name="He B."/>
            <person name="Fraser P."/>
            <person name="Margres M.J."/>
            <person name="Gilbert D.M."/>
            <person name="Gibbs H.L."/>
            <person name="Parkinson C.L."/>
            <person name="Rokyta D.R."/>
        </authorList>
    </citation>
    <scope>NUCLEOTIDE SEQUENCE [LARGE SCALE GENOMIC DNA]</scope>
    <source>
        <strain evidence="1">DRR0105</strain>
    </source>
</reference>
<dbReference type="Proteomes" id="UP001474421">
    <property type="component" value="Unassembled WGS sequence"/>
</dbReference>
<comment type="caution">
    <text evidence="1">The sequence shown here is derived from an EMBL/GenBank/DDBJ whole genome shotgun (WGS) entry which is preliminary data.</text>
</comment>
<accession>A0AAW1ATN9</accession>
<evidence type="ECO:0000313" key="2">
    <source>
        <dbReference type="Proteomes" id="UP001474421"/>
    </source>
</evidence>
<keyword evidence="2" id="KW-1185">Reference proteome</keyword>
<name>A0AAW1ATN9_CROAD</name>
<organism evidence="1 2">
    <name type="scientific">Crotalus adamanteus</name>
    <name type="common">Eastern diamondback rattlesnake</name>
    <dbReference type="NCBI Taxonomy" id="8729"/>
    <lineage>
        <taxon>Eukaryota</taxon>
        <taxon>Metazoa</taxon>
        <taxon>Chordata</taxon>
        <taxon>Craniata</taxon>
        <taxon>Vertebrata</taxon>
        <taxon>Euteleostomi</taxon>
        <taxon>Lepidosauria</taxon>
        <taxon>Squamata</taxon>
        <taxon>Bifurcata</taxon>
        <taxon>Unidentata</taxon>
        <taxon>Episquamata</taxon>
        <taxon>Toxicofera</taxon>
        <taxon>Serpentes</taxon>
        <taxon>Colubroidea</taxon>
        <taxon>Viperidae</taxon>
        <taxon>Crotalinae</taxon>
        <taxon>Crotalus</taxon>
    </lineage>
</organism>
<dbReference type="EMBL" id="JAOTOJ010000015">
    <property type="protein sequence ID" value="KAK9392905.1"/>
    <property type="molecule type" value="Genomic_DNA"/>
</dbReference>
<evidence type="ECO:0000313" key="1">
    <source>
        <dbReference type="EMBL" id="KAK9392905.1"/>
    </source>
</evidence>
<sequence length="32" mass="3560">MCHLPGGTSARRHDSPAAVPLHLSQELYRFLV</sequence>
<proteinExistence type="predicted"/>
<protein>
    <submittedName>
        <fullName evidence="1">Uncharacterized protein</fullName>
    </submittedName>
</protein>
<dbReference type="AlphaFoldDB" id="A0AAW1ATN9"/>